<dbReference type="Proteomes" id="UP000289411">
    <property type="component" value="Unassembled WGS sequence"/>
</dbReference>
<evidence type="ECO:0000313" key="4">
    <source>
        <dbReference type="Proteomes" id="UP000289411"/>
    </source>
</evidence>
<keyword evidence="1" id="KW-0732">Signal</keyword>
<sequence>MARAGLLALAVGLTSGCSLSFPLSGIATDATPTGSIDPMATLLSPALDREDMRRAKAALAVALDPQGNGARVVWQNPQTGAHGAFAASAPPFADQDRVCRAFAGAIAPAGSPERHLAGSACRDGDGTWQVRGTDVAPKPDAAAKV</sequence>
<evidence type="ECO:0000259" key="2">
    <source>
        <dbReference type="Pfam" id="PF16998"/>
    </source>
</evidence>
<dbReference type="EMBL" id="QYBC01000008">
    <property type="protein sequence ID" value="RYB04919.1"/>
    <property type="molecule type" value="Genomic_DNA"/>
</dbReference>
<comment type="caution">
    <text evidence="3">The sequence shown here is derived from an EMBL/GenBank/DDBJ whole genome shotgun (WGS) entry which is preliminary data.</text>
</comment>
<dbReference type="Pfam" id="PF16998">
    <property type="entry name" value="17kDa_Anti_2"/>
    <property type="match status" value="1"/>
</dbReference>
<dbReference type="InterPro" id="IPR032635">
    <property type="entry name" value="Anti_2"/>
</dbReference>
<dbReference type="AlphaFoldDB" id="A0A4Q2RDE5"/>
<feature type="domain" description="Surface antigen" evidence="2">
    <location>
        <begin position="29"/>
        <end position="131"/>
    </location>
</feature>
<evidence type="ECO:0000256" key="1">
    <source>
        <dbReference type="SAM" id="SignalP"/>
    </source>
</evidence>
<feature type="signal peptide" evidence="1">
    <location>
        <begin position="1"/>
        <end position="20"/>
    </location>
</feature>
<keyword evidence="4" id="KW-1185">Reference proteome</keyword>
<organism evidence="3 4">
    <name type="scientific">Lichenibacterium ramalinae</name>
    <dbReference type="NCBI Taxonomy" id="2316527"/>
    <lineage>
        <taxon>Bacteria</taxon>
        <taxon>Pseudomonadati</taxon>
        <taxon>Pseudomonadota</taxon>
        <taxon>Alphaproteobacteria</taxon>
        <taxon>Hyphomicrobiales</taxon>
        <taxon>Lichenihabitantaceae</taxon>
        <taxon>Lichenibacterium</taxon>
    </lineage>
</organism>
<dbReference type="OrthoDB" id="8017863at2"/>
<reference evidence="3 4" key="1">
    <citation type="submission" date="2018-09" db="EMBL/GenBank/DDBJ databases">
        <authorList>
            <person name="Grouzdev D.S."/>
            <person name="Krutkina M.S."/>
        </authorList>
    </citation>
    <scope>NUCLEOTIDE SEQUENCE [LARGE SCALE GENOMIC DNA]</scope>
    <source>
        <strain evidence="3 4">RmlP001</strain>
    </source>
</reference>
<accession>A0A4Q2RDE5</accession>
<name>A0A4Q2RDE5_9HYPH</name>
<reference evidence="3 4" key="2">
    <citation type="submission" date="2019-02" db="EMBL/GenBank/DDBJ databases">
        <title>'Lichenibacterium ramalinii' gen. nov. sp. nov., 'Lichenibacterium minor' gen. nov. sp. nov.</title>
        <authorList>
            <person name="Pankratov T."/>
        </authorList>
    </citation>
    <scope>NUCLEOTIDE SEQUENCE [LARGE SCALE GENOMIC DNA]</scope>
    <source>
        <strain evidence="3 4">RmlP001</strain>
    </source>
</reference>
<proteinExistence type="predicted"/>
<evidence type="ECO:0000313" key="3">
    <source>
        <dbReference type="EMBL" id="RYB04919.1"/>
    </source>
</evidence>
<dbReference type="RefSeq" id="WP_129219151.1">
    <property type="nucleotide sequence ID" value="NZ_QYBC01000008.1"/>
</dbReference>
<gene>
    <name evidence="3" type="ORF">D3272_10600</name>
</gene>
<feature type="chain" id="PRO_5020939510" description="Surface antigen domain-containing protein" evidence="1">
    <location>
        <begin position="21"/>
        <end position="145"/>
    </location>
</feature>
<protein>
    <recommendedName>
        <fullName evidence="2">Surface antigen domain-containing protein</fullName>
    </recommendedName>
</protein>
<dbReference type="PROSITE" id="PS51257">
    <property type="entry name" value="PROKAR_LIPOPROTEIN"/>
    <property type="match status" value="1"/>
</dbReference>